<dbReference type="Pfam" id="PF01547">
    <property type="entry name" value="SBP_bac_1"/>
    <property type="match status" value="1"/>
</dbReference>
<sequence>MKKTMRAMSLLLLCGMLLLAACGKSNNGNSSGNEGSGAENAANNGGTQAEAKIEEITVAFPVITASTQELQLVEDEINKITEEKIQTHVKFLPINAGEWAQRMNLIFSGGEKLDLTYVAGQMYSNMVAKGQLIALDEQLAANGEGIKSALEEKYLNATKIGGQIYSVPTVRDLAASYGLTMRKDLVEKYNIDITAIKTLDDVENVLKTIKEKEPNVVPLIPGGPGQSFRENYLWYDPLGDTMGVLPNYDNGLKVVNLYETPEYKAFLDQIRNWYKSGYILTDAATNKTTTYELIKSGKAFAYLAMQKPGFAAQETKMSGTEMVTAELLAPMATTSNVTSASWGIPVHAEHPEHAMKFLNLMYSDPAIVNLFDWGIEGKHYVKAESEGDNVIAYPEGKDAATVGYNMLSWVFGNNFLAYVMESDDPQIWEKTAEFNKSAKPSKALGFVFDASAVKTEFAAVSNVVTQYKLPLETGSVDPEKLLPEFIEKLKSAGIDKIIAEKQKQLDEWAKANSVN</sequence>
<gene>
    <name evidence="3" type="ORF">D3P08_04715</name>
</gene>
<dbReference type="PANTHER" id="PTHR43649">
    <property type="entry name" value="ARABINOSE-BINDING PROTEIN-RELATED"/>
    <property type="match status" value="1"/>
</dbReference>
<dbReference type="SUPFAM" id="SSF53850">
    <property type="entry name" value="Periplasmic binding protein-like II"/>
    <property type="match status" value="1"/>
</dbReference>
<protein>
    <submittedName>
        <fullName evidence="3">Extracellular solute-binding protein</fullName>
    </submittedName>
</protein>
<keyword evidence="4" id="KW-1185">Reference proteome</keyword>
<evidence type="ECO:0000313" key="3">
    <source>
        <dbReference type="EMBL" id="RIX59454.1"/>
    </source>
</evidence>
<dbReference type="PROSITE" id="PS51257">
    <property type="entry name" value="PROKAR_LIPOPROTEIN"/>
    <property type="match status" value="1"/>
</dbReference>
<reference evidence="3 4" key="1">
    <citation type="submission" date="2018-09" db="EMBL/GenBank/DDBJ databases">
        <title>Paenibacillus aracenensis nov. sp. isolated from a cave in southern Spain.</title>
        <authorList>
            <person name="Jurado V."/>
            <person name="Gutierrez-Patricio S."/>
            <person name="Gonzalez-Pimentel J.L."/>
            <person name="Miller A.Z."/>
            <person name="Laiz L."/>
            <person name="Saiz-Jimenez C."/>
        </authorList>
    </citation>
    <scope>NUCLEOTIDE SEQUENCE [LARGE SCALE GENOMIC DNA]</scope>
    <source>
        <strain evidence="3 4">DSM 22867</strain>
    </source>
</reference>
<dbReference type="PANTHER" id="PTHR43649:SF17">
    <property type="entry name" value="ABC TRANSPORTER SOLUTE BINDING PROTEIN-SUGAR TRANSPORT"/>
    <property type="match status" value="1"/>
</dbReference>
<dbReference type="RefSeq" id="WP_119598285.1">
    <property type="nucleotide sequence ID" value="NZ_QXQA01000002.1"/>
</dbReference>
<feature type="signal peptide" evidence="1">
    <location>
        <begin position="1"/>
        <end position="20"/>
    </location>
</feature>
<dbReference type="InterPro" id="IPR022627">
    <property type="entry name" value="DUF3502"/>
</dbReference>
<dbReference type="EMBL" id="QXQA01000002">
    <property type="protein sequence ID" value="RIX59454.1"/>
    <property type="molecule type" value="Genomic_DNA"/>
</dbReference>
<organism evidence="3 4">
    <name type="scientific">Paenibacillus nanensis</name>
    <dbReference type="NCBI Taxonomy" id="393251"/>
    <lineage>
        <taxon>Bacteria</taxon>
        <taxon>Bacillati</taxon>
        <taxon>Bacillota</taxon>
        <taxon>Bacilli</taxon>
        <taxon>Bacillales</taxon>
        <taxon>Paenibacillaceae</taxon>
        <taxon>Paenibacillus</taxon>
    </lineage>
</organism>
<feature type="domain" description="DUF3502" evidence="2">
    <location>
        <begin position="443"/>
        <end position="510"/>
    </location>
</feature>
<dbReference type="Pfam" id="PF12010">
    <property type="entry name" value="DUF3502"/>
    <property type="match status" value="1"/>
</dbReference>
<dbReference type="InterPro" id="IPR050490">
    <property type="entry name" value="Bact_solute-bd_prot1"/>
</dbReference>
<feature type="chain" id="PRO_5038522651" evidence="1">
    <location>
        <begin position="21"/>
        <end position="515"/>
    </location>
</feature>
<dbReference type="Proteomes" id="UP000266482">
    <property type="component" value="Unassembled WGS sequence"/>
</dbReference>
<comment type="caution">
    <text evidence="3">The sequence shown here is derived from an EMBL/GenBank/DDBJ whole genome shotgun (WGS) entry which is preliminary data.</text>
</comment>
<dbReference type="OrthoDB" id="7936627at2"/>
<accession>A0A3A1VGK7</accession>
<evidence type="ECO:0000256" key="1">
    <source>
        <dbReference type="SAM" id="SignalP"/>
    </source>
</evidence>
<name>A0A3A1VGK7_9BACL</name>
<keyword evidence="1" id="KW-0732">Signal</keyword>
<dbReference type="AlphaFoldDB" id="A0A3A1VGK7"/>
<evidence type="ECO:0000259" key="2">
    <source>
        <dbReference type="Pfam" id="PF12010"/>
    </source>
</evidence>
<proteinExistence type="predicted"/>
<dbReference type="InterPro" id="IPR006059">
    <property type="entry name" value="SBP"/>
</dbReference>
<evidence type="ECO:0000313" key="4">
    <source>
        <dbReference type="Proteomes" id="UP000266482"/>
    </source>
</evidence>
<dbReference type="Gene3D" id="3.40.190.10">
    <property type="entry name" value="Periplasmic binding protein-like II"/>
    <property type="match status" value="2"/>
</dbReference>